<protein>
    <submittedName>
        <fullName evidence="2">Uncharacterized protein</fullName>
    </submittedName>
</protein>
<dbReference type="Proteomes" id="UP001221838">
    <property type="component" value="Unassembled WGS sequence"/>
</dbReference>
<sequence length="419" mass="44563">MGMDGVGNGRNPRWIQSNGAQPLKPAASGNTPLLLIQGGNTSQLRGIPPYQRDEFVGPQQAGRQCFAGAGATAQGEVQAKKDEENGFLDGLQTVLDVAGFVPLFGEVADIANAGISAARGNYLEAGLSLLSVIPGVGDAVGKGAKYALKFADAGAAAKALDLMKSADIPGFFNKLASNPQVAKYVEPLKKALDDVMQKLQTIAGGPQPQLAMVGGPSMPSGPVRNTPANHANMSSVNNVAGGAAKKRGDHVFNMGLQKLGLSRPNNQVLQEAFDHFQSGLKKLEDHPAFKQTVNKEASTGSDVNSKDFGEGLSNLRDSWAELNRVLDSPRANAQPRAAAVRNAVESMQTLRKSAFDPETIGELKKQMNSKEFTGFQKQVADAQNQLDKVFNDMTGQIERFMPDHGEIGQSMGEAIRRRR</sequence>
<dbReference type="EMBL" id="JAQNDM010000002">
    <property type="protein sequence ID" value="MDC0711762.1"/>
    <property type="molecule type" value="Genomic_DNA"/>
</dbReference>
<proteinExistence type="predicted"/>
<evidence type="ECO:0000313" key="2">
    <source>
        <dbReference type="EMBL" id="MDC0711762.1"/>
    </source>
</evidence>
<name>A0ABT5DDK2_9BACT</name>
<keyword evidence="3" id="KW-1185">Reference proteome</keyword>
<dbReference type="RefSeq" id="WP_272141757.1">
    <property type="nucleotide sequence ID" value="NZ_JAQNDM010000002.1"/>
</dbReference>
<accession>A0ABT5DDK2</accession>
<organism evidence="2 3">
    <name type="scientific">Stigmatella ashevillensis</name>
    <dbReference type="NCBI Taxonomy" id="2995309"/>
    <lineage>
        <taxon>Bacteria</taxon>
        <taxon>Pseudomonadati</taxon>
        <taxon>Myxococcota</taxon>
        <taxon>Myxococcia</taxon>
        <taxon>Myxococcales</taxon>
        <taxon>Cystobacterineae</taxon>
        <taxon>Archangiaceae</taxon>
        <taxon>Stigmatella</taxon>
    </lineage>
</organism>
<dbReference type="CDD" id="cd20745">
    <property type="entry name" value="FIX_RhsA_AHH_HNH-like"/>
    <property type="match status" value="1"/>
</dbReference>
<gene>
    <name evidence="2" type="ORF">POL68_25055</name>
</gene>
<reference evidence="2 3" key="1">
    <citation type="submission" date="2022-11" db="EMBL/GenBank/DDBJ databases">
        <title>Minimal conservation of predation-associated metabolite biosynthetic gene clusters underscores biosynthetic potential of Myxococcota including descriptions for ten novel species: Archangium lansinium sp. nov., Myxococcus landrumus sp. nov., Nannocystis bai.</title>
        <authorList>
            <person name="Ahearne A."/>
            <person name="Stevens C."/>
            <person name="Dowd S."/>
        </authorList>
    </citation>
    <scope>NUCLEOTIDE SEQUENCE [LARGE SCALE GENOMIC DNA]</scope>
    <source>
        <strain evidence="2 3">NCWAL01</strain>
    </source>
</reference>
<evidence type="ECO:0000313" key="3">
    <source>
        <dbReference type="Proteomes" id="UP001221838"/>
    </source>
</evidence>
<comment type="caution">
    <text evidence="2">The sequence shown here is derived from an EMBL/GenBank/DDBJ whole genome shotgun (WGS) entry which is preliminary data.</text>
</comment>
<feature type="region of interest" description="Disordered" evidence="1">
    <location>
        <begin position="1"/>
        <end position="23"/>
    </location>
</feature>
<evidence type="ECO:0000256" key="1">
    <source>
        <dbReference type="SAM" id="MobiDB-lite"/>
    </source>
</evidence>